<gene>
    <name evidence="1" type="ORF">S03H2_11100</name>
</gene>
<comment type="caution">
    <text evidence="1">The sequence shown here is derived from an EMBL/GenBank/DDBJ whole genome shotgun (WGS) entry which is preliminary data.</text>
</comment>
<dbReference type="EMBL" id="BARU01005675">
    <property type="protein sequence ID" value="GAH39803.1"/>
    <property type="molecule type" value="Genomic_DNA"/>
</dbReference>
<sequence>MTNHLLKHAREQVKKHSFGKLVFLSSIGPRAWGFAPDDVDYDYQGIYASKEDNTYQVFVSGAGVNNYNRDITLIDLERIIVRILRSDVYYLVFINSPVIYASKEFLEFKKWGKFQYLQTGLLDPYNKITGLLGPYNKISGEY</sequence>
<accession>X1H3E7</accession>
<organism evidence="1">
    <name type="scientific">marine sediment metagenome</name>
    <dbReference type="NCBI Taxonomy" id="412755"/>
    <lineage>
        <taxon>unclassified sequences</taxon>
        <taxon>metagenomes</taxon>
        <taxon>ecological metagenomes</taxon>
    </lineage>
</organism>
<dbReference type="AlphaFoldDB" id="X1H3E7"/>
<evidence type="ECO:0000313" key="1">
    <source>
        <dbReference type="EMBL" id="GAH39803.1"/>
    </source>
</evidence>
<protein>
    <submittedName>
        <fullName evidence="1">Uncharacterized protein</fullName>
    </submittedName>
</protein>
<proteinExistence type="predicted"/>
<reference evidence="1" key="1">
    <citation type="journal article" date="2014" name="Front. Microbiol.">
        <title>High frequency of phylogenetically diverse reductive dehalogenase-homologous genes in deep subseafloor sedimentary metagenomes.</title>
        <authorList>
            <person name="Kawai M."/>
            <person name="Futagami T."/>
            <person name="Toyoda A."/>
            <person name="Takaki Y."/>
            <person name="Nishi S."/>
            <person name="Hori S."/>
            <person name="Arai W."/>
            <person name="Tsubouchi T."/>
            <person name="Morono Y."/>
            <person name="Uchiyama I."/>
            <person name="Ito T."/>
            <person name="Fujiyama A."/>
            <person name="Inagaki F."/>
            <person name="Takami H."/>
        </authorList>
    </citation>
    <scope>NUCLEOTIDE SEQUENCE</scope>
    <source>
        <strain evidence="1">Expedition CK06-06</strain>
    </source>
</reference>
<dbReference type="InterPro" id="IPR018775">
    <property type="entry name" value="RlaP"/>
</dbReference>
<dbReference type="Pfam" id="PF10127">
    <property type="entry name" value="RlaP"/>
    <property type="match status" value="1"/>
</dbReference>
<name>X1H3E7_9ZZZZ</name>